<dbReference type="Proteomes" id="UP000237347">
    <property type="component" value="Unassembled WGS sequence"/>
</dbReference>
<keyword evidence="3" id="KW-1185">Reference proteome</keyword>
<organism evidence="2 3">
    <name type="scientific">Quercus suber</name>
    <name type="common">Cork oak</name>
    <dbReference type="NCBI Taxonomy" id="58331"/>
    <lineage>
        <taxon>Eukaryota</taxon>
        <taxon>Viridiplantae</taxon>
        <taxon>Streptophyta</taxon>
        <taxon>Embryophyta</taxon>
        <taxon>Tracheophyta</taxon>
        <taxon>Spermatophyta</taxon>
        <taxon>Magnoliopsida</taxon>
        <taxon>eudicotyledons</taxon>
        <taxon>Gunneridae</taxon>
        <taxon>Pentapetalae</taxon>
        <taxon>rosids</taxon>
        <taxon>fabids</taxon>
        <taxon>Fagales</taxon>
        <taxon>Fagaceae</taxon>
        <taxon>Quercus</taxon>
    </lineage>
</organism>
<dbReference type="EMBL" id="PKMF04000860">
    <property type="protein sequence ID" value="KAK7817832.1"/>
    <property type="molecule type" value="Genomic_DNA"/>
</dbReference>
<protein>
    <submittedName>
        <fullName evidence="2">Serine/threonine protein phosphatase 2a 57 kDa regulatory subunit b' kappa isoform</fullName>
    </submittedName>
</protein>
<dbReference type="InterPro" id="IPR002554">
    <property type="entry name" value="PP2A_B56"/>
</dbReference>
<dbReference type="SUPFAM" id="SSF48371">
    <property type="entry name" value="ARM repeat"/>
    <property type="match status" value="2"/>
</dbReference>
<feature type="region of interest" description="Disordered" evidence="1">
    <location>
        <begin position="1"/>
        <end position="48"/>
    </location>
</feature>
<sequence length="572" mass="63469">MLKQIWSKLPRKSSKSSNDSSAESNRYSNSPRATSQSQSNGGGGGGGGKRTAVFPASVVAGIEPLVPFKDVPNSEKMNLFVSKVSLCCVTFDFTDSSKNSVEKDVKRRTLIELVDFVASASASSGSCSIRFTEPAILALCRMCAANLFRQIWSKLPRKSSKSSNDSSAESNRYSNSPRATSQSQSNGGGGGGGGKRTAVFPASVVAGIEPLVPFKDVPNSEKMNLFVSKVSLCCVTFDFTDSSKNSVEKDVKRRTLIELVDFVASASASSGSCSIRFTEPAILALCRMCAANLFRVFPPSFRSNCSGGGGDGGGDSDNNECDGEPMFDPAWPHLNLVYDLLLKFITSSCVDAKVAKKYIDHSFILRLLDLFDSEDPRERDCLKTILHRAYGKFMVHRPFIRKSINNIFYRFVSESERHNGIAELLEVYGSVISGFALPLKEEHKIFLWRVLVPLHKPKSVGVYFHQLSYCVTQFIEKEPKLTSTVIRGLLKFWPVTNSQKEMMFLGEIEEILDAINMVEFQKIMVPLFLRIGCCINSFHFQVREILPVDAHYWSIYYILWICIICSTFQFSN</sequence>
<dbReference type="InterPro" id="IPR011989">
    <property type="entry name" value="ARM-like"/>
</dbReference>
<gene>
    <name evidence="2" type="primary">B'KAPPA_1</name>
    <name evidence="2" type="ORF">CFP56_042361</name>
</gene>
<proteinExistence type="predicted"/>
<dbReference type="Gene3D" id="1.25.10.10">
    <property type="entry name" value="Leucine-rich Repeat Variant"/>
    <property type="match status" value="2"/>
</dbReference>
<dbReference type="GO" id="GO:0019888">
    <property type="term" value="F:protein phosphatase regulator activity"/>
    <property type="evidence" value="ECO:0007669"/>
    <property type="project" value="InterPro"/>
</dbReference>
<name>A0AAW0IU54_QUESU</name>
<dbReference type="PANTHER" id="PTHR10257:SF59">
    <property type="entry name" value="SERINE_THREONINE PROTEIN PHOSPHATASE 2A 57 KDA REGULATORY SUBUNIT B' KAPPA ISOFORM"/>
    <property type="match status" value="1"/>
</dbReference>
<evidence type="ECO:0000313" key="2">
    <source>
        <dbReference type="EMBL" id="KAK7817832.1"/>
    </source>
</evidence>
<feature type="compositionally biased region" description="Low complexity" evidence="1">
    <location>
        <begin position="161"/>
        <end position="174"/>
    </location>
</feature>
<evidence type="ECO:0000313" key="3">
    <source>
        <dbReference type="Proteomes" id="UP000237347"/>
    </source>
</evidence>
<dbReference type="GO" id="GO:0007165">
    <property type="term" value="P:signal transduction"/>
    <property type="evidence" value="ECO:0007669"/>
    <property type="project" value="InterPro"/>
</dbReference>
<dbReference type="FunFam" id="1.25.10.10:FF:000353">
    <property type="entry name" value="Serine/threonine-protein phosphatase 2A 56 kDa regulatory subunit"/>
    <property type="match status" value="1"/>
</dbReference>
<dbReference type="GO" id="GO:0000159">
    <property type="term" value="C:protein phosphatase type 2A complex"/>
    <property type="evidence" value="ECO:0007669"/>
    <property type="project" value="InterPro"/>
</dbReference>
<comment type="caution">
    <text evidence="2">The sequence shown here is derived from an EMBL/GenBank/DDBJ whole genome shotgun (WGS) entry which is preliminary data.</text>
</comment>
<dbReference type="Pfam" id="PF01603">
    <property type="entry name" value="B56"/>
    <property type="match status" value="2"/>
</dbReference>
<dbReference type="InterPro" id="IPR016024">
    <property type="entry name" value="ARM-type_fold"/>
</dbReference>
<accession>A0AAW0IU54</accession>
<feature type="compositionally biased region" description="Low complexity" evidence="1">
    <location>
        <begin position="15"/>
        <end position="28"/>
    </location>
</feature>
<feature type="region of interest" description="Disordered" evidence="1">
    <location>
        <begin position="157"/>
        <end position="194"/>
    </location>
</feature>
<evidence type="ECO:0000256" key="1">
    <source>
        <dbReference type="SAM" id="MobiDB-lite"/>
    </source>
</evidence>
<reference evidence="2 3" key="1">
    <citation type="journal article" date="2018" name="Sci. Data">
        <title>The draft genome sequence of cork oak.</title>
        <authorList>
            <person name="Ramos A.M."/>
            <person name="Usie A."/>
            <person name="Barbosa P."/>
            <person name="Barros P.M."/>
            <person name="Capote T."/>
            <person name="Chaves I."/>
            <person name="Simoes F."/>
            <person name="Abreu I."/>
            <person name="Carrasquinho I."/>
            <person name="Faro C."/>
            <person name="Guimaraes J.B."/>
            <person name="Mendonca D."/>
            <person name="Nobrega F."/>
            <person name="Rodrigues L."/>
            <person name="Saibo N.J.M."/>
            <person name="Varela M.C."/>
            <person name="Egas C."/>
            <person name="Matos J."/>
            <person name="Miguel C.M."/>
            <person name="Oliveira M.M."/>
            <person name="Ricardo C.P."/>
            <person name="Goncalves S."/>
        </authorList>
    </citation>
    <scope>NUCLEOTIDE SEQUENCE [LARGE SCALE GENOMIC DNA]</scope>
    <source>
        <strain evidence="3">cv. HL8</strain>
    </source>
</reference>
<feature type="compositionally biased region" description="Polar residues" evidence="1">
    <location>
        <begin position="175"/>
        <end position="185"/>
    </location>
</feature>
<feature type="compositionally biased region" description="Polar residues" evidence="1">
    <location>
        <begin position="29"/>
        <end position="39"/>
    </location>
</feature>
<dbReference type="AlphaFoldDB" id="A0AAW0IU54"/>
<dbReference type="PANTHER" id="PTHR10257">
    <property type="entry name" value="SERINE/THREONINE PROTEIN PHOSPHATASE 2A PP2A REGULATORY SUBUNIT B"/>
    <property type="match status" value="1"/>
</dbReference>